<dbReference type="InterPro" id="IPR009057">
    <property type="entry name" value="Homeodomain-like_sf"/>
</dbReference>
<proteinExistence type="predicted"/>
<feature type="domain" description="SANT" evidence="3">
    <location>
        <begin position="994"/>
        <end position="1045"/>
    </location>
</feature>
<feature type="coiled-coil region" evidence="1">
    <location>
        <begin position="415"/>
        <end position="449"/>
    </location>
</feature>
<feature type="region of interest" description="Disordered" evidence="2">
    <location>
        <begin position="525"/>
        <end position="556"/>
    </location>
</feature>
<feature type="region of interest" description="Disordered" evidence="2">
    <location>
        <begin position="1324"/>
        <end position="1346"/>
    </location>
</feature>
<dbReference type="PANTHER" id="PTHR47340">
    <property type="entry name" value="DUPLICATED HOMEODOMAIN-LIKE SUPERFAMILY PROTEIN"/>
    <property type="match status" value="1"/>
</dbReference>
<protein>
    <recommendedName>
        <fullName evidence="3">SANT domain-containing protein</fullName>
    </recommendedName>
</protein>
<feature type="region of interest" description="Disordered" evidence="2">
    <location>
        <begin position="260"/>
        <end position="311"/>
    </location>
</feature>
<feature type="region of interest" description="Disordered" evidence="2">
    <location>
        <begin position="85"/>
        <end position="113"/>
    </location>
</feature>
<dbReference type="Pfam" id="PF00249">
    <property type="entry name" value="Myb_DNA-binding"/>
    <property type="match status" value="2"/>
</dbReference>
<dbReference type="InterPro" id="IPR017884">
    <property type="entry name" value="SANT_dom"/>
</dbReference>
<feature type="compositionally biased region" description="Polar residues" evidence="2">
    <location>
        <begin position="1450"/>
        <end position="1465"/>
    </location>
</feature>
<dbReference type="EMBL" id="JAUJYN010000005">
    <property type="protein sequence ID" value="KAK1271295.1"/>
    <property type="molecule type" value="Genomic_DNA"/>
</dbReference>
<feature type="region of interest" description="Disordered" evidence="2">
    <location>
        <begin position="1359"/>
        <end position="1496"/>
    </location>
</feature>
<sequence length="1707" mass="188086">MPPEPLPWDRKDYFEKRKHSERSSDASFLAGVAGGGATSRWRDATPYHHGPRDYRSEDTRRFGQGCNNGKQGGYQVLVEESNGYGCMPSRSSGEDESFNGRPSPASSSRSRGYGTNGYIYYNRENRRSFCQRDYYWRGDRLQDQQSHHHPWEPSTTVRQQPYTAHDEGGSRTSVDQSHRDHMIGGSDGVSVEGRRYDVKDHSLGSMTWKPMKWLRSGGISARYSVGVLKMDLEESGPEKVTQLRSESPREGVEVKVLDVLTESPRPPLSDEASNPKKKQRLGWGQGLAKREKKLEGPPEETSKGSSVAQSLLEGSPKVSRVSECASPVTAVLATCSSSPGIEDKSYAKASNNEQEAINSVNSVQHVVDNFSEKFSTILEKLDHKSNESINSLIHDLLQHEDASSGDSSYIRNSAMRKLLLLKDGVSKELEKAESEIDSLEIEIKSLYPEIGNCVLHPIECKSSQTEMALRTSGEPATHVTANLPSNSAPNELLSSAVDPVAETSCGVSLAESQKVVKVEDIDSPGTVTSKVAKGTSEEPDSSTISTRQGAPCPPNRKMPAVKCDPGGENGLTVISYNESVSSSVLHTDSDSSIVASIMASNKDSAREASETLLITPPGGEFKSDIWRMENPFLTKMDELRLKEMIIKHKHYLRFKERALTLQFRAFRHLWKEDARLLSVRKSRPKSQKCFELFFRSSHGGHQKHRSSLRNRFALPGGDLTLVPIAEIIDYTRKLMSDSHIKFHRSSLKMPALILDEKERKQSRFLSNNGLVDDPCLQKAKSTINPWTPEEEEVFMEMLATFGKDFSKIASCLSHKTTADCIEFYYKNQKSESFREVKKKLKFRKQMQTANTYLMTSGKILNRDSTACSRDLLGTASVAAVQTNGKIKAQHRYPRRPVSGGYHDYRMSRESDTLLERTSLNDISGNEATAADVLAGICGALSSEAVSSCVTSSIDPVEGGQKANHMLNDSSYTPDVTQHIIDEDDTCSDKGLANLDIVDWTDEEKSLFIRALSSFGKDFAKISGCLGSRSRDQCKIFFSKARKCLGLDRIHQVVGNGGIPVSDGNGERSDTDDAGVVEMGSAICSTQSCSKTDADFTQSVTKACSEECGPPGNHLMQIELHKSCDKNESKAGSLNREEASSLADNRLSGVENCQTGIHLEDLCRDGADMAGTLLSCDFSVQLGLVDGKTKERETDMVASLAESVLPEGSGKLGQSKPQVLTDIQRDVDQTMSADLTKTGSPSPQHLTIETGLHEKRDKQVSTDANDARICCQLMDLNTSGNICHAVTDSCFRQIDVNAPDCQQQTSVERSQKLRVFVRKQKDLPTHLPADPVLPDPSSSNCENGVNKVVTHPSTLNFSGHEKVHLHSSDNSEFHQRHHSQNPSLNQNRADSGLQVFGGYPHHVLNDPVNHDSSANGDSKNFNSSGPLHLPAESAPKPESRKQEPNDRLRYSQPQVHSDNERQSQGSGDVKLFGQILNHPSQPQKSKPACVGKEEASTSPRAGKLVVLKSQNSRVDKPLIHPPIKDEISSQLSLEDLPNSRSYGTWGGNHVQRGGFNSPTESLMLVAGYSRACRLEQDVLEGLMRGNQVSSIPSMVDHHSGNEVLALEYNPSCKAMPNGVTVADHHPHMSQQQVQQQLISLERKRHHELLSGPQKRGFDGVSGFKQQICYTQRGTPALSDPVVAMRRHYASCHAGMRSDDDLWRGDLGR</sequence>
<feature type="region of interest" description="Disordered" evidence="2">
    <location>
        <begin position="1"/>
        <end position="73"/>
    </location>
</feature>
<dbReference type="Gene3D" id="1.20.58.1880">
    <property type="match status" value="1"/>
</dbReference>
<dbReference type="CDD" id="cd00167">
    <property type="entry name" value="SANT"/>
    <property type="match status" value="2"/>
</dbReference>
<dbReference type="InterPro" id="IPR001005">
    <property type="entry name" value="SANT/Myb"/>
</dbReference>
<feature type="compositionally biased region" description="Basic and acidic residues" evidence="2">
    <location>
        <begin position="1359"/>
        <end position="1373"/>
    </location>
</feature>
<comment type="caution">
    <text evidence="4">The sequence shown here is derived from an EMBL/GenBank/DDBJ whole genome shotgun (WGS) entry which is preliminary data.</text>
</comment>
<feature type="region of interest" description="Disordered" evidence="2">
    <location>
        <begin position="145"/>
        <end position="191"/>
    </location>
</feature>
<feature type="compositionally biased region" description="Low complexity" evidence="2">
    <location>
        <begin position="101"/>
        <end position="111"/>
    </location>
</feature>
<accession>A0AAV9B435</accession>
<feature type="compositionally biased region" description="Polar residues" evidence="2">
    <location>
        <begin position="153"/>
        <end position="162"/>
    </location>
</feature>
<name>A0AAV9B435_ACOGR</name>
<gene>
    <name evidence="4" type="ORF">QJS04_geneDACA020934</name>
</gene>
<evidence type="ECO:0000256" key="1">
    <source>
        <dbReference type="SAM" id="Coils"/>
    </source>
</evidence>
<keyword evidence="1" id="KW-0175">Coiled coil</keyword>
<evidence type="ECO:0000313" key="5">
    <source>
        <dbReference type="Proteomes" id="UP001179952"/>
    </source>
</evidence>
<dbReference type="PROSITE" id="PS51293">
    <property type="entry name" value="SANT"/>
    <property type="match status" value="2"/>
</dbReference>
<dbReference type="Gene3D" id="1.10.10.60">
    <property type="entry name" value="Homeodomain-like"/>
    <property type="match status" value="1"/>
</dbReference>
<feature type="compositionally biased region" description="Basic and acidic residues" evidence="2">
    <location>
        <begin position="288"/>
        <end position="302"/>
    </location>
</feature>
<dbReference type="SMART" id="SM00717">
    <property type="entry name" value="SANT"/>
    <property type="match status" value="2"/>
</dbReference>
<evidence type="ECO:0000313" key="4">
    <source>
        <dbReference type="EMBL" id="KAK1271295.1"/>
    </source>
</evidence>
<feature type="domain" description="SANT" evidence="3">
    <location>
        <begin position="781"/>
        <end position="832"/>
    </location>
</feature>
<feature type="compositionally biased region" description="Basic and acidic residues" evidence="2">
    <location>
        <begin position="1434"/>
        <end position="1448"/>
    </location>
</feature>
<reference evidence="4" key="1">
    <citation type="journal article" date="2023" name="Nat. Commun.">
        <title>Diploid and tetraploid genomes of Acorus and the evolution of monocots.</title>
        <authorList>
            <person name="Ma L."/>
            <person name="Liu K.W."/>
            <person name="Li Z."/>
            <person name="Hsiao Y.Y."/>
            <person name="Qi Y."/>
            <person name="Fu T."/>
            <person name="Tang G.D."/>
            <person name="Zhang D."/>
            <person name="Sun W.H."/>
            <person name="Liu D.K."/>
            <person name="Li Y."/>
            <person name="Chen G.Z."/>
            <person name="Liu X.D."/>
            <person name="Liao X.Y."/>
            <person name="Jiang Y.T."/>
            <person name="Yu X."/>
            <person name="Hao Y."/>
            <person name="Huang J."/>
            <person name="Zhao X.W."/>
            <person name="Ke S."/>
            <person name="Chen Y.Y."/>
            <person name="Wu W.L."/>
            <person name="Hsu J.L."/>
            <person name="Lin Y.F."/>
            <person name="Huang M.D."/>
            <person name="Li C.Y."/>
            <person name="Huang L."/>
            <person name="Wang Z.W."/>
            <person name="Zhao X."/>
            <person name="Zhong W.Y."/>
            <person name="Peng D.H."/>
            <person name="Ahmad S."/>
            <person name="Lan S."/>
            <person name="Zhang J.S."/>
            <person name="Tsai W.C."/>
            <person name="Van de Peer Y."/>
            <person name="Liu Z.J."/>
        </authorList>
    </citation>
    <scope>NUCLEOTIDE SEQUENCE</scope>
    <source>
        <strain evidence="4">SCP</strain>
    </source>
</reference>
<evidence type="ECO:0000259" key="3">
    <source>
        <dbReference type="PROSITE" id="PS51293"/>
    </source>
</evidence>
<dbReference type="PANTHER" id="PTHR47340:SF1">
    <property type="entry name" value="DUPLICATED HOMEODOMAIN-LIKE SUPERFAMILY PROTEIN"/>
    <property type="match status" value="1"/>
</dbReference>
<dbReference type="SUPFAM" id="SSF46689">
    <property type="entry name" value="Homeodomain-like"/>
    <property type="match status" value="2"/>
</dbReference>
<feature type="compositionally biased region" description="Basic and acidic residues" evidence="2">
    <location>
        <begin position="40"/>
        <end position="61"/>
    </location>
</feature>
<organism evidence="4 5">
    <name type="scientific">Acorus gramineus</name>
    <name type="common">Dwarf sweet flag</name>
    <dbReference type="NCBI Taxonomy" id="55184"/>
    <lineage>
        <taxon>Eukaryota</taxon>
        <taxon>Viridiplantae</taxon>
        <taxon>Streptophyta</taxon>
        <taxon>Embryophyta</taxon>
        <taxon>Tracheophyta</taxon>
        <taxon>Spermatophyta</taxon>
        <taxon>Magnoliopsida</taxon>
        <taxon>Liliopsida</taxon>
        <taxon>Acoraceae</taxon>
        <taxon>Acorus</taxon>
    </lineage>
</organism>
<feature type="compositionally biased region" description="Polar residues" evidence="2">
    <location>
        <begin position="1409"/>
        <end position="1424"/>
    </location>
</feature>
<keyword evidence="5" id="KW-1185">Reference proteome</keyword>
<reference evidence="4" key="2">
    <citation type="submission" date="2023-06" db="EMBL/GenBank/DDBJ databases">
        <authorList>
            <person name="Ma L."/>
            <person name="Liu K.-W."/>
            <person name="Li Z."/>
            <person name="Hsiao Y.-Y."/>
            <person name="Qi Y."/>
            <person name="Fu T."/>
            <person name="Tang G."/>
            <person name="Zhang D."/>
            <person name="Sun W.-H."/>
            <person name="Liu D.-K."/>
            <person name="Li Y."/>
            <person name="Chen G.-Z."/>
            <person name="Liu X.-D."/>
            <person name="Liao X.-Y."/>
            <person name="Jiang Y.-T."/>
            <person name="Yu X."/>
            <person name="Hao Y."/>
            <person name="Huang J."/>
            <person name="Zhao X.-W."/>
            <person name="Ke S."/>
            <person name="Chen Y.-Y."/>
            <person name="Wu W.-L."/>
            <person name="Hsu J.-L."/>
            <person name="Lin Y.-F."/>
            <person name="Huang M.-D."/>
            <person name="Li C.-Y."/>
            <person name="Huang L."/>
            <person name="Wang Z.-W."/>
            <person name="Zhao X."/>
            <person name="Zhong W.-Y."/>
            <person name="Peng D.-H."/>
            <person name="Ahmad S."/>
            <person name="Lan S."/>
            <person name="Zhang J.-S."/>
            <person name="Tsai W.-C."/>
            <person name="Van De Peer Y."/>
            <person name="Liu Z.-J."/>
        </authorList>
    </citation>
    <scope>NUCLEOTIDE SEQUENCE</scope>
    <source>
        <strain evidence="4">SCP</strain>
        <tissue evidence="4">Leaves</tissue>
    </source>
</reference>
<evidence type="ECO:0000256" key="2">
    <source>
        <dbReference type="SAM" id="MobiDB-lite"/>
    </source>
</evidence>
<feature type="compositionally biased region" description="Polar residues" evidence="2">
    <location>
        <begin position="1379"/>
        <end position="1388"/>
    </location>
</feature>
<dbReference type="Proteomes" id="UP001179952">
    <property type="component" value="Unassembled WGS sequence"/>
</dbReference>